<feature type="compositionally biased region" description="Polar residues" evidence="1">
    <location>
        <begin position="284"/>
        <end position="296"/>
    </location>
</feature>
<feature type="compositionally biased region" description="Polar residues" evidence="1">
    <location>
        <begin position="159"/>
        <end position="172"/>
    </location>
</feature>
<sequence length="340" mass="38031">MTAAAQWLHLVRAKLRRSAILRRYMADSALAVKAQTIKQAKAAYKARGGAVSEEEQRRIDRQVQLSQRAWRLREQEKRKNEAAKKRQEREKEEASRAFRATQFKRDKFGYKSSQMHIGAFFGGGTHQPPQIAVAKKDTTNEFEDDGVDDETLLHALGSPSANNTGSATTQGQAAERQAMTASLQLSNTESTFYFEHGLDSFWDELDSSTQIARELTNDDDKAEPRVKNETEVYEQASFSCSFNSNDFDLTADDLDELIATKVPLKDNSSSDRQLMPPPAVPAKTKSTVTESPQTSLQSTITHISSTVVTHENPAQDFEFSMSQLESFVEDDLQLTQIAPD</sequence>
<protein>
    <submittedName>
        <fullName evidence="2">Uncharacterized protein</fullName>
    </submittedName>
</protein>
<dbReference type="EMBL" id="CP138585">
    <property type="protein sequence ID" value="WPH01665.1"/>
    <property type="molecule type" value="Genomic_DNA"/>
</dbReference>
<evidence type="ECO:0000313" key="2">
    <source>
        <dbReference type="EMBL" id="WPH01665.1"/>
    </source>
</evidence>
<feature type="region of interest" description="Disordered" evidence="1">
    <location>
        <begin position="154"/>
        <end position="177"/>
    </location>
</feature>
<proteinExistence type="predicted"/>
<gene>
    <name evidence="2" type="ORF">R9X50_00451500</name>
</gene>
<evidence type="ECO:0000313" key="3">
    <source>
        <dbReference type="Proteomes" id="UP001303373"/>
    </source>
</evidence>
<name>A0AAQ3RAV4_9PEZI</name>
<evidence type="ECO:0000256" key="1">
    <source>
        <dbReference type="SAM" id="MobiDB-lite"/>
    </source>
</evidence>
<reference evidence="2 3" key="1">
    <citation type="submission" date="2023-11" db="EMBL/GenBank/DDBJ databases">
        <title>An acidophilic fungus is an integral part of prey digestion in a carnivorous sundew plant.</title>
        <authorList>
            <person name="Tsai I.J."/>
        </authorList>
    </citation>
    <scope>NUCLEOTIDE SEQUENCE [LARGE SCALE GENOMIC DNA]</scope>
    <source>
        <strain evidence="2">169a</strain>
    </source>
</reference>
<dbReference type="Proteomes" id="UP001303373">
    <property type="component" value="Chromosome 6"/>
</dbReference>
<keyword evidence="3" id="KW-1185">Reference proteome</keyword>
<feature type="region of interest" description="Disordered" evidence="1">
    <location>
        <begin position="76"/>
        <end position="97"/>
    </location>
</feature>
<feature type="compositionally biased region" description="Basic and acidic residues" evidence="1">
    <location>
        <begin position="76"/>
        <end position="96"/>
    </location>
</feature>
<organism evidence="2 3">
    <name type="scientific">Acrodontium crateriforme</name>
    <dbReference type="NCBI Taxonomy" id="150365"/>
    <lineage>
        <taxon>Eukaryota</taxon>
        <taxon>Fungi</taxon>
        <taxon>Dikarya</taxon>
        <taxon>Ascomycota</taxon>
        <taxon>Pezizomycotina</taxon>
        <taxon>Dothideomycetes</taxon>
        <taxon>Dothideomycetidae</taxon>
        <taxon>Mycosphaerellales</taxon>
        <taxon>Teratosphaeriaceae</taxon>
        <taxon>Acrodontium</taxon>
    </lineage>
</organism>
<feature type="region of interest" description="Disordered" evidence="1">
    <location>
        <begin position="265"/>
        <end position="296"/>
    </location>
</feature>
<dbReference type="AlphaFoldDB" id="A0AAQ3RAV4"/>
<accession>A0AAQ3RAV4</accession>